<protein>
    <recommendedName>
        <fullName evidence="10">ABC transporter substrate-binding protein</fullName>
    </recommendedName>
</protein>
<evidence type="ECO:0000313" key="8">
    <source>
        <dbReference type="EMBL" id="OIJ36473.1"/>
    </source>
</evidence>
<sequence length="318" mass="33962">MRKIATGIVAGLGCAVLALSGCSSQQEDAGQDTGKPAIVATTSVYADIARQVAGDDAQVTAIVDSTSQDPHSYEATAQDKLKISRADLVVLNGGGYDPFMSEAAEGADGKVIDAVAVSGLPGAAEAAETQEHDHDHDDHDHADHDHGEFNEHVWYDVSAMKNLTHAISEDLGSIDEQHRQDYHDRAQAYEQKLDELSSDLKGIGASGRTYLATEPVPDRLLDAAGMKNETPEAFSSAVEAESDVPAATLNEVHRIVDGGSLDLLAFNPQTETAQTRQLRSAAESARVPVVDFTETLPEGQDYLSWMRGNIENLRKALA</sequence>
<dbReference type="Pfam" id="PF01297">
    <property type="entry name" value="ZnuA"/>
    <property type="match status" value="1"/>
</dbReference>
<dbReference type="SUPFAM" id="SSF53807">
    <property type="entry name" value="Helical backbone' metal receptor"/>
    <property type="match status" value="1"/>
</dbReference>
<evidence type="ECO:0000256" key="1">
    <source>
        <dbReference type="ARBA" id="ARBA00004196"/>
    </source>
</evidence>
<dbReference type="PROSITE" id="PS51257">
    <property type="entry name" value="PROKAR_LIPOPROTEIN"/>
    <property type="match status" value="1"/>
</dbReference>
<feature type="region of interest" description="Disordered" evidence="6">
    <location>
        <begin position="124"/>
        <end position="145"/>
    </location>
</feature>
<feature type="signal peptide" evidence="7">
    <location>
        <begin position="1"/>
        <end position="29"/>
    </location>
</feature>
<dbReference type="AlphaFoldDB" id="A0A1S2N175"/>
<organism evidence="8 9">
    <name type="scientific">Rothia kristinae</name>
    <dbReference type="NCBI Taxonomy" id="37923"/>
    <lineage>
        <taxon>Bacteria</taxon>
        <taxon>Bacillati</taxon>
        <taxon>Actinomycetota</taxon>
        <taxon>Actinomycetes</taxon>
        <taxon>Micrococcales</taxon>
        <taxon>Micrococcaceae</taxon>
        <taxon>Rothia</taxon>
    </lineage>
</organism>
<keyword evidence="3" id="KW-0479">Metal-binding</keyword>
<dbReference type="Proteomes" id="UP000179540">
    <property type="component" value="Unassembled WGS sequence"/>
</dbReference>
<name>A0A1S2N175_9MICC</name>
<feature type="chain" id="PRO_5038399943" description="ABC transporter substrate-binding protein" evidence="7">
    <location>
        <begin position="30"/>
        <end position="318"/>
    </location>
</feature>
<comment type="similarity">
    <text evidence="5">Belongs to the bacterial solute-binding protein 9 family.</text>
</comment>
<reference evidence="8 9" key="1">
    <citation type="submission" date="2016-10" db="EMBL/GenBank/DDBJ databases">
        <title>Draft genome sequence of strain LCT isolated from the Shenzhou X spacecraft of China.</title>
        <authorList>
            <person name="Huang B."/>
        </authorList>
    </citation>
    <scope>NUCLEOTIDE SEQUENCE [LARGE SCALE GENOMIC DNA]</scope>
    <source>
        <strain evidence="8 9">LCT-H5</strain>
    </source>
</reference>
<dbReference type="PRINTS" id="PR00690">
    <property type="entry name" value="ADHESNFAMILY"/>
</dbReference>
<dbReference type="GO" id="GO:0007155">
    <property type="term" value="P:cell adhesion"/>
    <property type="evidence" value="ECO:0007669"/>
    <property type="project" value="InterPro"/>
</dbReference>
<dbReference type="PANTHER" id="PTHR42953:SF1">
    <property type="entry name" value="METAL-BINDING PROTEIN HI_0362-RELATED"/>
    <property type="match status" value="1"/>
</dbReference>
<proteinExistence type="inferred from homology"/>
<comment type="caution">
    <text evidence="8">The sequence shown here is derived from an EMBL/GenBank/DDBJ whole genome shotgun (WGS) entry which is preliminary data.</text>
</comment>
<evidence type="ECO:0000313" key="9">
    <source>
        <dbReference type="Proteomes" id="UP000179540"/>
    </source>
</evidence>
<dbReference type="InterPro" id="IPR006127">
    <property type="entry name" value="ZnuA-like"/>
</dbReference>
<feature type="compositionally biased region" description="Basic and acidic residues" evidence="6">
    <location>
        <begin position="129"/>
        <end position="145"/>
    </location>
</feature>
<gene>
    <name evidence="8" type="ORF">BK826_03415</name>
</gene>
<evidence type="ECO:0000256" key="3">
    <source>
        <dbReference type="ARBA" id="ARBA00022723"/>
    </source>
</evidence>
<dbReference type="GO" id="GO:0030001">
    <property type="term" value="P:metal ion transport"/>
    <property type="evidence" value="ECO:0007669"/>
    <property type="project" value="InterPro"/>
</dbReference>
<dbReference type="GO" id="GO:0046872">
    <property type="term" value="F:metal ion binding"/>
    <property type="evidence" value="ECO:0007669"/>
    <property type="project" value="UniProtKB-KW"/>
</dbReference>
<comment type="subcellular location">
    <subcellularLocation>
        <location evidence="1">Cell envelope</location>
    </subcellularLocation>
</comment>
<keyword evidence="4 7" id="KW-0732">Signal</keyword>
<evidence type="ECO:0000256" key="7">
    <source>
        <dbReference type="SAM" id="SignalP"/>
    </source>
</evidence>
<dbReference type="EMBL" id="MODZ01000003">
    <property type="protein sequence ID" value="OIJ36473.1"/>
    <property type="molecule type" value="Genomic_DNA"/>
</dbReference>
<evidence type="ECO:0000256" key="6">
    <source>
        <dbReference type="SAM" id="MobiDB-lite"/>
    </source>
</evidence>
<evidence type="ECO:0008006" key="10">
    <source>
        <dbReference type="Google" id="ProtNLM"/>
    </source>
</evidence>
<dbReference type="RefSeq" id="WP_075514382.1">
    <property type="nucleotide sequence ID" value="NZ_MODZ01000003.1"/>
</dbReference>
<dbReference type="InterPro" id="IPR006129">
    <property type="entry name" value="AdhesinB"/>
</dbReference>
<evidence type="ECO:0000256" key="4">
    <source>
        <dbReference type="ARBA" id="ARBA00022729"/>
    </source>
</evidence>
<dbReference type="PANTHER" id="PTHR42953">
    <property type="entry name" value="HIGH-AFFINITY ZINC UPTAKE SYSTEM PROTEIN ZNUA-RELATED"/>
    <property type="match status" value="1"/>
</dbReference>
<dbReference type="PRINTS" id="PR00691">
    <property type="entry name" value="ADHESINB"/>
</dbReference>
<dbReference type="InterPro" id="IPR050492">
    <property type="entry name" value="Bact_metal-bind_prot9"/>
</dbReference>
<keyword evidence="2 5" id="KW-0813">Transport</keyword>
<dbReference type="InterPro" id="IPR006128">
    <property type="entry name" value="Lipoprotein_PsaA-like"/>
</dbReference>
<accession>A0A1S2N175</accession>
<dbReference type="OrthoDB" id="5296019at2"/>
<evidence type="ECO:0000256" key="2">
    <source>
        <dbReference type="ARBA" id="ARBA00022448"/>
    </source>
</evidence>
<dbReference type="Gene3D" id="3.40.50.1980">
    <property type="entry name" value="Nitrogenase molybdenum iron protein domain"/>
    <property type="match status" value="2"/>
</dbReference>
<evidence type="ECO:0000256" key="5">
    <source>
        <dbReference type="RuleBase" id="RU003512"/>
    </source>
</evidence>
<dbReference type="GO" id="GO:0030313">
    <property type="term" value="C:cell envelope"/>
    <property type="evidence" value="ECO:0007669"/>
    <property type="project" value="UniProtKB-SubCell"/>
</dbReference>